<organism evidence="4 5">
    <name type="scientific">Verticillium longisporum</name>
    <name type="common">Verticillium dahliae var. longisporum</name>
    <dbReference type="NCBI Taxonomy" id="100787"/>
    <lineage>
        <taxon>Eukaryota</taxon>
        <taxon>Fungi</taxon>
        <taxon>Dikarya</taxon>
        <taxon>Ascomycota</taxon>
        <taxon>Pezizomycotina</taxon>
        <taxon>Sordariomycetes</taxon>
        <taxon>Hypocreomycetidae</taxon>
        <taxon>Glomerellales</taxon>
        <taxon>Plectosphaerellaceae</taxon>
        <taxon>Verticillium</taxon>
    </lineage>
</organism>
<dbReference type="InterPro" id="IPR056884">
    <property type="entry name" value="NPHP3-like_N"/>
</dbReference>
<dbReference type="PROSITE" id="PS50088">
    <property type="entry name" value="ANK_REPEAT"/>
    <property type="match status" value="1"/>
</dbReference>
<protein>
    <submittedName>
        <fullName evidence="4">Cortactin-binding protein 2 like</fullName>
    </submittedName>
</protein>
<reference evidence="4" key="1">
    <citation type="journal article" date="2021" name="Mol. Plant Pathol.">
        <title>A 20-kb lineage-specific genomic region tames virulence in pathogenic amphidiploid Verticillium longisporum.</title>
        <authorList>
            <person name="Harting R."/>
            <person name="Starke J."/>
            <person name="Kusch H."/>
            <person name="Poggeler S."/>
            <person name="Maurus I."/>
            <person name="Schluter R."/>
            <person name="Landesfeind M."/>
            <person name="Bulla I."/>
            <person name="Nowrousian M."/>
            <person name="de Jonge R."/>
            <person name="Stahlhut G."/>
            <person name="Hoff K.J."/>
            <person name="Asshauer K.P."/>
            <person name="Thurmer A."/>
            <person name="Stanke M."/>
            <person name="Daniel R."/>
            <person name="Morgenstern B."/>
            <person name="Thomma B.P.H.J."/>
            <person name="Kronstad J.W."/>
            <person name="Braus-Stromeyer S.A."/>
            <person name="Braus G.H."/>
        </authorList>
    </citation>
    <scope>NUCLEOTIDE SEQUENCE</scope>
    <source>
        <strain evidence="4">Vl32</strain>
    </source>
</reference>
<name>A0A8I3AJC1_VERLO</name>
<dbReference type="Pfam" id="PF24883">
    <property type="entry name" value="NPHP3_N"/>
    <property type="match status" value="1"/>
</dbReference>
<dbReference type="Proteomes" id="UP000689129">
    <property type="component" value="Unassembled WGS sequence"/>
</dbReference>
<evidence type="ECO:0000259" key="3">
    <source>
        <dbReference type="Pfam" id="PF24883"/>
    </source>
</evidence>
<dbReference type="AlphaFoldDB" id="A0A8I3AJC1"/>
<feature type="domain" description="Nephrocystin 3-like N-terminal" evidence="3">
    <location>
        <begin position="28"/>
        <end position="64"/>
    </location>
</feature>
<dbReference type="PANTHER" id="PTHR24198">
    <property type="entry name" value="ANKYRIN REPEAT AND PROTEIN KINASE DOMAIN-CONTAINING PROTEIN"/>
    <property type="match status" value="1"/>
</dbReference>
<keyword evidence="1" id="KW-0677">Repeat</keyword>
<evidence type="ECO:0000256" key="2">
    <source>
        <dbReference type="PROSITE-ProRule" id="PRU00023"/>
    </source>
</evidence>
<dbReference type="OrthoDB" id="4772757at2759"/>
<feature type="repeat" description="ANK" evidence="2">
    <location>
        <begin position="87"/>
        <end position="119"/>
    </location>
</feature>
<sequence>MERTKSTLQLALAADNAQNISKIVDQVKSGCGKTVLSSKVIQNLQTDCIDSSDKSLGYFFFGAHNGHLAIVKLFIATNVDVNAIGGRYSTAVATAAAQDHVEIMRELLTAGANIKLQGRSDWRSGDCRTDPLFVAALNGSAEAVKVALEHGAVDYWRLKPCSGSALTAATDAGNQAVVQELLRHRDV</sequence>
<accession>A0A8I3AJC1</accession>
<evidence type="ECO:0000313" key="4">
    <source>
        <dbReference type="EMBL" id="KAG7113395.1"/>
    </source>
</evidence>
<evidence type="ECO:0000256" key="1">
    <source>
        <dbReference type="ARBA" id="ARBA00022737"/>
    </source>
</evidence>
<dbReference type="InterPro" id="IPR002110">
    <property type="entry name" value="Ankyrin_rpt"/>
</dbReference>
<dbReference type="SMART" id="SM00248">
    <property type="entry name" value="ANK"/>
    <property type="match status" value="3"/>
</dbReference>
<dbReference type="EMBL" id="JAEMWZ010000524">
    <property type="protein sequence ID" value="KAG7113395.1"/>
    <property type="molecule type" value="Genomic_DNA"/>
</dbReference>
<comment type="caution">
    <text evidence="4">The sequence shown here is derived from an EMBL/GenBank/DDBJ whole genome shotgun (WGS) entry which is preliminary data.</text>
</comment>
<proteinExistence type="predicted"/>
<dbReference type="PANTHER" id="PTHR24198:SF165">
    <property type="entry name" value="ANKYRIN REPEAT-CONTAINING PROTEIN-RELATED"/>
    <property type="match status" value="1"/>
</dbReference>
<gene>
    <name evidence="4" type="ORF">HYQ45_016851</name>
</gene>
<evidence type="ECO:0000313" key="5">
    <source>
        <dbReference type="Proteomes" id="UP000689129"/>
    </source>
</evidence>
<keyword evidence="2" id="KW-0040">ANK repeat</keyword>